<sequence>MSSFNVDQVIESSSEEVSGQVQDVSYDSLRDITASKGVTDIAMDAKQRIIYTAILDTLRKDLKPQIEKLAQDSAKYHTLKSIYHLPSITDLKKELSVNLEERSKISMEYSEKRLAQLVQQQSNRADQIPVRSLRKAKRPKLARVQEQMRAGYNARRVLSPISEVPQVAAMNVKLAERSIISLKDGYDHSNDERDLRKIGTNELDSMFERVIGGNFPDLGRIDRLISKFEKDAGKWQVKSLDNRALKNKIPQILQEREARSFFQDQAQLSS</sequence>
<organism evidence="1 2">
    <name type="scientific">Brettanomyces naardenensis</name>
    <name type="common">Yeast</name>
    <dbReference type="NCBI Taxonomy" id="13370"/>
    <lineage>
        <taxon>Eukaryota</taxon>
        <taxon>Fungi</taxon>
        <taxon>Dikarya</taxon>
        <taxon>Ascomycota</taxon>
        <taxon>Saccharomycotina</taxon>
        <taxon>Pichiomycetes</taxon>
        <taxon>Pichiales</taxon>
        <taxon>Pichiaceae</taxon>
        <taxon>Brettanomyces</taxon>
    </lineage>
</organism>
<dbReference type="Proteomes" id="UP000290900">
    <property type="component" value="Unassembled WGS sequence"/>
</dbReference>
<reference evidence="1 2" key="1">
    <citation type="submission" date="2018-12" db="EMBL/GenBank/DDBJ databases">
        <authorList>
            <person name="Tiukova I."/>
            <person name="Dainat J."/>
        </authorList>
    </citation>
    <scope>NUCLEOTIDE SEQUENCE [LARGE SCALE GENOMIC DNA]</scope>
</reference>
<keyword evidence="2" id="KW-1185">Reference proteome</keyword>
<dbReference type="OrthoDB" id="3995400at2759"/>
<dbReference type="EMBL" id="CAACVR010000045">
    <property type="protein sequence ID" value="VEU23435.1"/>
    <property type="molecule type" value="Genomic_DNA"/>
</dbReference>
<gene>
    <name evidence="1" type="ORF">BRENAR_LOCUS4165</name>
</gene>
<proteinExistence type="predicted"/>
<evidence type="ECO:0000313" key="1">
    <source>
        <dbReference type="EMBL" id="VEU23435.1"/>
    </source>
</evidence>
<dbReference type="InParanoid" id="A0A448YR73"/>
<name>A0A448YR73_BRENA</name>
<dbReference type="AlphaFoldDB" id="A0A448YR73"/>
<protein>
    <submittedName>
        <fullName evidence="1">DEKNAAC104481</fullName>
    </submittedName>
</protein>
<evidence type="ECO:0000313" key="2">
    <source>
        <dbReference type="Proteomes" id="UP000290900"/>
    </source>
</evidence>
<accession>A0A448YR73</accession>